<evidence type="ECO:0000313" key="4">
    <source>
        <dbReference type="EMBL" id="KAF4093707.1"/>
    </source>
</evidence>
<evidence type="ECO:0008006" key="6">
    <source>
        <dbReference type="Google" id="ProtNLM"/>
    </source>
</evidence>
<dbReference type="InterPro" id="IPR008001">
    <property type="entry name" value="MCSF-1"/>
</dbReference>
<dbReference type="InterPro" id="IPR009079">
    <property type="entry name" value="4_helix_cytokine-like_core"/>
</dbReference>
<dbReference type="PANTHER" id="PTHR10058:SF0">
    <property type="entry name" value="MACROPHAGE COLONY-STIMULATING FACTOR 1"/>
    <property type="match status" value="1"/>
</dbReference>
<evidence type="ECO:0000256" key="1">
    <source>
        <dbReference type="SAM" id="MobiDB-lite"/>
    </source>
</evidence>
<feature type="region of interest" description="Disordered" evidence="1">
    <location>
        <begin position="440"/>
        <end position="462"/>
    </location>
</feature>
<dbReference type="Gene3D" id="1.20.1250.10">
    <property type="match status" value="1"/>
</dbReference>
<reference evidence="4 5" key="1">
    <citation type="submission" date="2020-02" db="EMBL/GenBank/DDBJ databases">
        <title>A chromosome-scale genome assembly of the black bullhead catfish (Ameiurus melas).</title>
        <authorList>
            <person name="Wen M."/>
            <person name="Zham M."/>
            <person name="Cabau C."/>
            <person name="Klopp C."/>
            <person name="Donnadieu C."/>
            <person name="Roques C."/>
            <person name="Bouchez O."/>
            <person name="Lampietro C."/>
            <person name="Jouanno E."/>
            <person name="Herpin A."/>
            <person name="Louis A."/>
            <person name="Berthelot C."/>
            <person name="Parey E."/>
            <person name="Roest-Crollius H."/>
            <person name="Braasch I."/>
            <person name="Postlethwait J."/>
            <person name="Robinson-Rechavi M."/>
            <person name="Echchiki A."/>
            <person name="Begum T."/>
            <person name="Montfort J."/>
            <person name="Schartl M."/>
            <person name="Bobe J."/>
            <person name="Guiguen Y."/>
        </authorList>
    </citation>
    <scope>NUCLEOTIDE SEQUENCE [LARGE SCALE GENOMIC DNA]</scope>
    <source>
        <strain evidence="4">M_S1</strain>
        <tissue evidence="4">Blood</tissue>
    </source>
</reference>
<feature type="chain" id="PRO_5029777637" description="Macrophage colony-stimulating factor 1" evidence="3">
    <location>
        <begin position="29"/>
        <end position="515"/>
    </location>
</feature>
<sequence>MNAHTTAHKAKIRHLCSCLVLCLHLASGAVPGPCVHSVTEAHLLNLRKLIINQVQNGCSITYSFTKHQNLSEVCYIKAAFPHILDLLNTHFTYETGSDNYRYTSSVKDLIYNIYSEKCIPHINEEIEENPVKFARLYISLPREGLQKTEEVFQMYKGLMSKNDKPVNWNCEDEYANNFPESTTALPTQMTGTPECQCSCPHPLKAFMFTRSTPTASPASPHTKSGAYMFRNKNEGSRAPEPAVNDEAPNQISAISSGHDPFTGLYTKTELFIEQRSASFITSTTSNLIDNSNDSYVALASEPQSVVSSHTASSDLPSMPTRTLLQSSTSQPSEKRNAPLKGTTERDPVLGLAKRSLGTREQGMLSDSYSELLWSRITETTGIRKNKKVKLFEITSGETENPTVENVEQNSPTQLQMHRYMDKSVPGNVFKIINSKESNCNDSRCRKDTEDRSDQRSRDLVKRHSGEKEFQRIHLSMYTTVLITSACLLLLFITVLLYCKQQRTNNLQQEDRIIHF</sequence>
<dbReference type="GO" id="GO:0016020">
    <property type="term" value="C:membrane"/>
    <property type="evidence" value="ECO:0007669"/>
    <property type="project" value="InterPro"/>
</dbReference>
<evidence type="ECO:0000256" key="3">
    <source>
        <dbReference type="SAM" id="SignalP"/>
    </source>
</evidence>
<keyword evidence="5" id="KW-1185">Reference proteome</keyword>
<name>A0A7J6BGF0_AMEME</name>
<dbReference type="PANTHER" id="PTHR10058">
    <property type="entry name" value="MACROPHAGE COLONY STIMULATING FACTOR"/>
    <property type="match status" value="1"/>
</dbReference>
<dbReference type="GO" id="GO:0008083">
    <property type="term" value="F:growth factor activity"/>
    <property type="evidence" value="ECO:0007669"/>
    <property type="project" value="InterPro"/>
</dbReference>
<keyword evidence="2" id="KW-0812">Transmembrane</keyword>
<feature type="compositionally biased region" description="Polar residues" evidence="1">
    <location>
        <begin position="307"/>
        <end position="331"/>
    </location>
</feature>
<feature type="compositionally biased region" description="Polar residues" evidence="1">
    <location>
        <begin position="211"/>
        <end position="222"/>
    </location>
</feature>
<dbReference type="SUPFAM" id="SSF47266">
    <property type="entry name" value="4-helical cytokines"/>
    <property type="match status" value="1"/>
</dbReference>
<keyword evidence="2" id="KW-0472">Membrane</keyword>
<dbReference type="Proteomes" id="UP000593565">
    <property type="component" value="Unassembled WGS sequence"/>
</dbReference>
<feature type="region of interest" description="Disordered" evidence="1">
    <location>
        <begin position="211"/>
        <end position="244"/>
    </location>
</feature>
<keyword evidence="3" id="KW-0732">Signal</keyword>
<dbReference type="AlphaFoldDB" id="A0A7J6BGF0"/>
<gene>
    <name evidence="4" type="ORF">AMELA_G00005010</name>
</gene>
<evidence type="ECO:0000313" key="5">
    <source>
        <dbReference type="Proteomes" id="UP000593565"/>
    </source>
</evidence>
<feature type="region of interest" description="Disordered" evidence="1">
    <location>
        <begin position="307"/>
        <end position="347"/>
    </location>
</feature>
<dbReference type="Pfam" id="PF05337">
    <property type="entry name" value="CSF-1"/>
    <property type="match status" value="1"/>
</dbReference>
<feature type="compositionally biased region" description="Basic and acidic residues" evidence="1">
    <location>
        <begin position="442"/>
        <end position="462"/>
    </location>
</feature>
<evidence type="ECO:0000256" key="2">
    <source>
        <dbReference type="SAM" id="Phobius"/>
    </source>
</evidence>
<feature type="signal peptide" evidence="3">
    <location>
        <begin position="1"/>
        <end position="28"/>
    </location>
</feature>
<keyword evidence="2" id="KW-1133">Transmembrane helix</keyword>
<dbReference type="GO" id="GO:0005125">
    <property type="term" value="F:cytokine activity"/>
    <property type="evidence" value="ECO:0007669"/>
    <property type="project" value="InterPro"/>
</dbReference>
<comment type="caution">
    <text evidence="4">The sequence shown here is derived from an EMBL/GenBank/DDBJ whole genome shotgun (WGS) entry which is preliminary data.</text>
</comment>
<organism evidence="4 5">
    <name type="scientific">Ameiurus melas</name>
    <name type="common">Black bullhead</name>
    <name type="synonym">Silurus melas</name>
    <dbReference type="NCBI Taxonomy" id="219545"/>
    <lineage>
        <taxon>Eukaryota</taxon>
        <taxon>Metazoa</taxon>
        <taxon>Chordata</taxon>
        <taxon>Craniata</taxon>
        <taxon>Vertebrata</taxon>
        <taxon>Euteleostomi</taxon>
        <taxon>Actinopterygii</taxon>
        <taxon>Neopterygii</taxon>
        <taxon>Teleostei</taxon>
        <taxon>Ostariophysi</taxon>
        <taxon>Siluriformes</taxon>
        <taxon>Ictaluridae</taxon>
        <taxon>Ameiurus</taxon>
    </lineage>
</organism>
<dbReference type="GO" id="GO:0005615">
    <property type="term" value="C:extracellular space"/>
    <property type="evidence" value="ECO:0007669"/>
    <property type="project" value="TreeGrafter"/>
</dbReference>
<protein>
    <recommendedName>
        <fullName evidence="6">Macrophage colony-stimulating factor 1</fullName>
    </recommendedName>
</protein>
<proteinExistence type="predicted"/>
<accession>A0A7J6BGF0</accession>
<dbReference type="EMBL" id="JAAGNN010000001">
    <property type="protein sequence ID" value="KAF4093707.1"/>
    <property type="molecule type" value="Genomic_DNA"/>
</dbReference>
<dbReference type="FunFam" id="1.20.1250.10:FF:000056">
    <property type="entry name" value="Colony-stimulating factor 1b (macrophage)"/>
    <property type="match status" value="1"/>
</dbReference>
<feature type="transmembrane region" description="Helical" evidence="2">
    <location>
        <begin position="474"/>
        <end position="498"/>
    </location>
</feature>
<feature type="compositionally biased region" description="Basic and acidic residues" evidence="1">
    <location>
        <begin position="332"/>
        <end position="347"/>
    </location>
</feature>